<name>A0ABT4VC71_9HELI</name>
<sequence length="467" mass="54466">MKYYIYPAGGNAQYIKHNLEILCSMDSLRGGGGIYLLDDKDNSLVDNVCNIKNQNECTILLSSPNHKNKLLKTLKNLGISRCYDGISFVANLLNKHYKEKYKNKRIIAIALNGYELSQKHLGDIPRILKDSNFNIVYILSFASKWHKELICDLEQRGEDYILADYEFVEALDFFPFVICQAEFSRYNAKVASLKLFTSADMVQNYAYLNREVESSIQLGFFLSTYVNIHSKSHLKYISKKQQFANLVPDPSYKFLLGGYPSIDKEAKACLCSDIPKDSVIFVSTHLNFEYPRRLATIIKHVLDCGFRVVFKSNPAHCELENIEKDFVKEFLTYDNFVFYDNSTPRLNKEELQRSISLVESCSSMLYSYPIATKKPSIIMYPKRDSISFDTLENDCFYNDKIHIRIFEEDDYSIVEILKKLQEEQESQKWKDKIEDYCKNDLYNFGNASKEIAKWIIEWYENMEIMYN</sequence>
<dbReference type="RefSeq" id="WP_271020596.1">
    <property type="nucleotide sequence ID" value="NZ_JAQHXR010000001.1"/>
</dbReference>
<dbReference type="Proteomes" id="UP001210261">
    <property type="component" value="Unassembled WGS sequence"/>
</dbReference>
<proteinExistence type="predicted"/>
<evidence type="ECO:0000313" key="2">
    <source>
        <dbReference type="Proteomes" id="UP001210261"/>
    </source>
</evidence>
<comment type="caution">
    <text evidence="1">The sequence shown here is derived from an EMBL/GenBank/DDBJ whole genome shotgun (WGS) entry which is preliminary data.</text>
</comment>
<protein>
    <submittedName>
        <fullName evidence="1">Uncharacterized protein</fullName>
    </submittedName>
</protein>
<reference evidence="1 2" key="1">
    <citation type="submission" date="2023-01" db="EMBL/GenBank/DDBJ databases">
        <title>Description of Helicobacter ibis sp. nov. isolated from faecal droppings of black-faced ibis (Theristicus melanopis).</title>
        <authorList>
            <person name="Lopez-Cantillo M."/>
            <person name="Vidal-Veuthey B."/>
            <person name="Mella A."/>
            <person name="De La Haba R."/>
            <person name="Collado L."/>
        </authorList>
    </citation>
    <scope>NUCLEOTIDE SEQUENCE [LARGE SCALE GENOMIC DNA]</scope>
    <source>
        <strain evidence="1 2">A82</strain>
    </source>
</reference>
<accession>A0ABT4VC71</accession>
<dbReference type="EMBL" id="JAQHXR010000001">
    <property type="protein sequence ID" value="MDA3968303.1"/>
    <property type="molecule type" value="Genomic_DNA"/>
</dbReference>
<organism evidence="1 2">
    <name type="scientific">Helicobacter ibis</name>
    <dbReference type="NCBI Taxonomy" id="2962633"/>
    <lineage>
        <taxon>Bacteria</taxon>
        <taxon>Pseudomonadati</taxon>
        <taxon>Campylobacterota</taxon>
        <taxon>Epsilonproteobacteria</taxon>
        <taxon>Campylobacterales</taxon>
        <taxon>Helicobacteraceae</taxon>
        <taxon>Helicobacter</taxon>
    </lineage>
</organism>
<evidence type="ECO:0000313" key="1">
    <source>
        <dbReference type="EMBL" id="MDA3968303.1"/>
    </source>
</evidence>
<gene>
    <name evidence="1" type="ORF">PF021_01280</name>
</gene>
<keyword evidence="2" id="KW-1185">Reference proteome</keyword>